<dbReference type="PANTHER" id="PTHR40980:SF3">
    <property type="entry name" value="TONB-DEPENDENT RECEPTOR-LIKE BETA-BARREL DOMAIN-CONTAINING PROTEIN"/>
    <property type="match status" value="1"/>
</dbReference>
<comment type="subcellular location">
    <subcellularLocation>
        <location evidence="1 8">Cell outer membrane</location>
        <topology evidence="1 8">Multi-pass membrane protein</topology>
    </subcellularLocation>
</comment>
<keyword evidence="13" id="KW-0675">Receptor</keyword>
<evidence type="ECO:0000256" key="4">
    <source>
        <dbReference type="ARBA" id="ARBA00022692"/>
    </source>
</evidence>
<dbReference type="SUPFAM" id="SSF56935">
    <property type="entry name" value="Porins"/>
    <property type="match status" value="1"/>
</dbReference>
<comment type="caution">
    <text evidence="13">The sequence shown here is derived from an EMBL/GenBank/DDBJ whole genome shotgun (WGS) entry which is preliminary data.</text>
</comment>
<dbReference type="AlphaFoldDB" id="A0A560FJR4"/>
<feature type="domain" description="TonB-dependent receptor-like beta-barrel" evidence="11">
    <location>
        <begin position="453"/>
        <end position="903"/>
    </location>
</feature>
<keyword evidence="6 8" id="KW-0472">Membrane</keyword>
<reference evidence="13 14" key="1">
    <citation type="submission" date="2019-06" db="EMBL/GenBank/DDBJ databases">
        <title>Genomic Encyclopedia of Type Strains, Phase IV (KMG-V): Genome sequencing to study the core and pangenomes of soil and plant-associated prokaryotes.</title>
        <authorList>
            <person name="Whitman W."/>
        </authorList>
    </citation>
    <scope>NUCLEOTIDE SEQUENCE [LARGE SCALE GENOMIC DNA]</scope>
    <source>
        <strain evidence="13 14">BR 11880</strain>
    </source>
</reference>
<dbReference type="CDD" id="cd01347">
    <property type="entry name" value="ligand_gated_channel"/>
    <property type="match status" value="1"/>
</dbReference>
<dbReference type="InterPro" id="IPR037066">
    <property type="entry name" value="Plug_dom_sf"/>
</dbReference>
<evidence type="ECO:0000256" key="5">
    <source>
        <dbReference type="ARBA" id="ARBA00023077"/>
    </source>
</evidence>
<dbReference type="Pfam" id="PF00593">
    <property type="entry name" value="TonB_dep_Rec_b-barrel"/>
    <property type="match status" value="1"/>
</dbReference>
<evidence type="ECO:0000256" key="7">
    <source>
        <dbReference type="ARBA" id="ARBA00023237"/>
    </source>
</evidence>
<feature type="signal peptide" evidence="10">
    <location>
        <begin position="1"/>
        <end position="31"/>
    </location>
</feature>
<dbReference type="Gene3D" id="2.40.170.20">
    <property type="entry name" value="TonB-dependent receptor, beta-barrel domain"/>
    <property type="match status" value="1"/>
</dbReference>
<keyword evidence="7 8" id="KW-0998">Cell outer membrane</keyword>
<dbReference type="Pfam" id="PF07715">
    <property type="entry name" value="Plug"/>
    <property type="match status" value="1"/>
</dbReference>
<comment type="similarity">
    <text evidence="8 9">Belongs to the TonB-dependent receptor family.</text>
</comment>
<keyword evidence="3 8" id="KW-1134">Transmembrane beta strand</keyword>
<protein>
    <submittedName>
        <fullName evidence="13">TonB-dependent receptor</fullName>
    </submittedName>
</protein>
<dbReference type="InterPro" id="IPR036942">
    <property type="entry name" value="Beta-barrel_TonB_sf"/>
</dbReference>
<dbReference type="GO" id="GO:0009279">
    <property type="term" value="C:cell outer membrane"/>
    <property type="evidence" value="ECO:0007669"/>
    <property type="project" value="UniProtKB-SubCell"/>
</dbReference>
<evidence type="ECO:0000313" key="14">
    <source>
        <dbReference type="Proteomes" id="UP000319859"/>
    </source>
</evidence>
<name>A0A560FJR4_9PROT</name>
<feature type="domain" description="TonB-dependent receptor plug" evidence="12">
    <location>
        <begin position="89"/>
        <end position="190"/>
    </location>
</feature>
<dbReference type="EMBL" id="VITN01000004">
    <property type="protein sequence ID" value="TWB21835.1"/>
    <property type="molecule type" value="Genomic_DNA"/>
</dbReference>
<sequence>MSRGRHSSRLMPLLAGLPLPLALIWSAPAIAQTAATAPTTAPTTAATAAVPAQTPAAAAGTASANDQGDLNEIVVTGVRASLKSAEAIKRDAPEIVDSIVAEDIGKLPDRNVAEALQRVAGIQIQRNYGEGSSVAIRGLTQVRTELNGRDIFTAGGVDILNLEDVPAELLAGIDVYKNPSAEQIEGQLSGVINFRTRKPFDFDGFKFAGGITGNYYDLADKTGPSGSVLMSDRWHTGIGEIGVLADIAYQKDYFRDDQITTEPFYTLNQGRNPDGSFVNPSDAATAAAMGRSGQLTTIPHGGGLNKNYGDRQRFGTDVALQWKPTDTLDFTGEVLRNNYKFNIRGNAFFATTGDGPITPLPGADFKFAGNGDFISGTWEDVPLGSYASQTTRDSTTTDYSLKAHWTPTPNLEITADGQYIRSDTSQSNFIVLTNGPNTVFHQNISGDVASFATIPVSQTTNAALYSNNGFLDDFSNSIGEEKSGRLDVKYSFDNSVLKSLRAGFRYTDRTNSTRDTGYRYSSVNGRGGLVNYDLSDIFRGDANVFGSVVTFPLETIGDYANTLSAFGLSGAPPFLPSGSNAQSQQTYAEYAAAYFDASPLSIPLDGNIGVRIVTTNLGVSGYYQQVPQIAQPDGSTATGNPQYAAIAFQDTYTKALPSLNLRYHLTDALQLRLAASTNLAAPTFSQLNPSLTLTEPGPSQHAEIHTATGGNPLLKPMTSRNLDASLEWYFSDQEYVSVAGFYKKINGYIQTAITPRDITFPDGKTYTYQVTSYTNAADAEVKGAEFSFQQFFDFLPDPLDGLGIQANFTYVDSQAPSPATSGPVTSVPLELLSRYSYNLIGIYEKGPLSLRLAYNWRSKFVETTAGVGTGNLPIFDQPYGQLDGSLTYQVTQNFSLGVDARNINNALKLSYFGIATRPRTATISDRRLSFTARVTY</sequence>
<evidence type="ECO:0000256" key="2">
    <source>
        <dbReference type="ARBA" id="ARBA00022448"/>
    </source>
</evidence>
<organism evidence="13 14">
    <name type="scientific">Nitrospirillum amazonense</name>
    <dbReference type="NCBI Taxonomy" id="28077"/>
    <lineage>
        <taxon>Bacteria</taxon>
        <taxon>Pseudomonadati</taxon>
        <taxon>Pseudomonadota</taxon>
        <taxon>Alphaproteobacteria</taxon>
        <taxon>Rhodospirillales</taxon>
        <taxon>Azospirillaceae</taxon>
        <taxon>Nitrospirillum</taxon>
    </lineage>
</organism>
<dbReference type="Gene3D" id="2.170.130.10">
    <property type="entry name" value="TonB-dependent receptor, plug domain"/>
    <property type="match status" value="1"/>
</dbReference>
<dbReference type="InterPro" id="IPR039426">
    <property type="entry name" value="TonB-dep_rcpt-like"/>
</dbReference>
<dbReference type="PANTHER" id="PTHR40980">
    <property type="entry name" value="PLUG DOMAIN-CONTAINING PROTEIN"/>
    <property type="match status" value="1"/>
</dbReference>
<dbReference type="OrthoDB" id="5476657at2"/>
<dbReference type="InterPro" id="IPR012910">
    <property type="entry name" value="Plug_dom"/>
</dbReference>
<keyword evidence="5 9" id="KW-0798">TonB box</keyword>
<evidence type="ECO:0000313" key="13">
    <source>
        <dbReference type="EMBL" id="TWB21835.1"/>
    </source>
</evidence>
<gene>
    <name evidence="13" type="ORF">FBZ89_10483</name>
</gene>
<dbReference type="InterPro" id="IPR000531">
    <property type="entry name" value="Beta-barrel_TonB"/>
</dbReference>
<dbReference type="RefSeq" id="WP_145749491.1">
    <property type="nucleotide sequence ID" value="NZ_VITN01000004.1"/>
</dbReference>
<evidence type="ECO:0000256" key="8">
    <source>
        <dbReference type="PROSITE-ProRule" id="PRU01360"/>
    </source>
</evidence>
<keyword evidence="2 8" id="KW-0813">Transport</keyword>
<evidence type="ECO:0000256" key="6">
    <source>
        <dbReference type="ARBA" id="ARBA00023136"/>
    </source>
</evidence>
<accession>A0A560FJR4</accession>
<dbReference type="PROSITE" id="PS52016">
    <property type="entry name" value="TONB_DEPENDENT_REC_3"/>
    <property type="match status" value="1"/>
</dbReference>
<dbReference type="Proteomes" id="UP000319859">
    <property type="component" value="Unassembled WGS sequence"/>
</dbReference>
<keyword evidence="10" id="KW-0732">Signal</keyword>
<dbReference type="InterPro" id="IPR010104">
    <property type="entry name" value="TonB_rcpt_bac"/>
</dbReference>
<evidence type="ECO:0000259" key="11">
    <source>
        <dbReference type="Pfam" id="PF00593"/>
    </source>
</evidence>
<evidence type="ECO:0000259" key="12">
    <source>
        <dbReference type="Pfam" id="PF07715"/>
    </source>
</evidence>
<evidence type="ECO:0000256" key="9">
    <source>
        <dbReference type="RuleBase" id="RU003357"/>
    </source>
</evidence>
<feature type="chain" id="PRO_5022113860" evidence="10">
    <location>
        <begin position="32"/>
        <end position="936"/>
    </location>
</feature>
<keyword evidence="4 8" id="KW-0812">Transmembrane</keyword>
<evidence type="ECO:0000256" key="3">
    <source>
        <dbReference type="ARBA" id="ARBA00022452"/>
    </source>
</evidence>
<evidence type="ECO:0000256" key="1">
    <source>
        <dbReference type="ARBA" id="ARBA00004571"/>
    </source>
</evidence>
<dbReference type="NCBIfam" id="TIGR01782">
    <property type="entry name" value="TonB-Xanth-Caul"/>
    <property type="match status" value="1"/>
</dbReference>
<evidence type="ECO:0000256" key="10">
    <source>
        <dbReference type="SAM" id="SignalP"/>
    </source>
</evidence>
<proteinExistence type="inferred from homology"/>